<comment type="caution">
    <text evidence="1">The sequence shown here is derived from an EMBL/GenBank/DDBJ whole genome shotgun (WGS) entry which is preliminary data.</text>
</comment>
<dbReference type="AlphaFoldDB" id="X0X8Q3"/>
<organism evidence="1">
    <name type="scientific">marine sediment metagenome</name>
    <dbReference type="NCBI Taxonomy" id="412755"/>
    <lineage>
        <taxon>unclassified sequences</taxon>
        <taxon>metagenomes</taxon>
        <taxon>ecological metagenomes</taxon>
    </lineage>
</organism>
<accession>X0X8Q3</accession>
<proteinExistence type="predicted"/>
<feature type="non-terminal residue" evidence="1">
    <location>
        <position position="1"/>
    </location>
</feature>
<dbReference type="EMBL" id="BARS01045360">
    <property type="protein sequence ID" value="GAG31807.1"/>
    <property type="molecule type" value="Genomic_DNA"/>
</dbReference>
<name>X0X8Q3_9ZZZZ</name>
<protein>
    <submittedName>
        <fullName evidence="1">Uncharacterized protein</fullName>
    </submittedName>
</protein>
<sequence>GEFLGLHTDKGLHTYLRRQRLLQRKLARLHLPVVET</sequence>
<gene>
    <name evidence="1" type="ORF">S01H1_68397</name>
</gene>
<evidence type="ECO:0000313" key="1">
    <source>
        <dbReference type="EMBL" id="GAG31807.1"/>
    </source>
</evidence>
<reference evidence="1" key="1">
    <citation type="journal article" date="2014" name="Front. Microbiol.">
        <title>High frequency of phylogenetically diverse reductive dehalogenase-homologous genes in deep subseafloor sedimentary metagenomes.</title>
        <authorList>
            <person name="Kawai M."/>
            <person name="Futagami T."/>
            <person name="Toyoda A."/>
            <person name="Takaki Y."/>
            <person name="Nishi S."/>
            <person name="Hori S."/>
            <person name="Arai W."/>
            <person name="Tsubouchi T."/>
            <person name="Morono Y."/>
            <person name="Uchiyama I."/>
            <person name="Ito T."/>
            <person name="Fujiyama A."/>
            <person name="Inagaki F."/>
            <person name="Takami H."/>
        </authorList>
    </citation>
    <scope>NUCLEOTIDE SEQUENCE</scope>
    <source>
        <strain evidence="1">Expedition CK06-06</strain>
    </source>
</reference>